<dbReference type="EMBL" id="JACXLD010000004">
    <property type="protein sequence ID" value="MBD2859033.1"/>
    <property type="molecule type" value="Genomic_DNA"/>
</dbReference>
<keyword evidence="6 8" id="KW-0472">Membrane</keyword>
<dbReference type="InterPro" id="IPR007449">
    <property type="entry name" value="ZipA_FtsZ-bd_C"/>
</dbReference>
<comment type="function">
    <text evidence="8 9">Essential cell division protein that stabilizes the FtsZ protofilaments by cross-linking them and that serves as a cytoplasmic membrane anchor for the Z ring. Also required for the recruitment to the septal ring of downstream cell division proteins.</text>
</comment>
<keyword evidence="7 8" id="KW-0131">Cell cycle</keyword>
<dbReference type="RefSeq" id="WP_190764452.1">
    <property type="nucleotide sequence ID" value="NZ_JACXLD010000004.1"/>
</dbReference>
<keyword evidence="13" id="KW-1185">Reference proteome</keyword>
<dbReference type="HAMAP" id="MF_00509">
    <property type="entry name" value="ZipA"/>
    <property type="match status" value="1"/>
</dbReference>
<sequence>MDLGVRELLIIVGVLLATAVLLDGFRRMRREREDTLRMKSKRRDADDDLVNHELPNGPARVVAVREHISLHERRADSIAPVQEKPVPETPEAVKQSKTVDEVAESVAREAEKVDHSILFTDPAEEFARRSTDKPKVKETRVVETGISEPRPNQEIEPEIPADQELSAARTVSRPAEKTPVSPKTAEPVSQAKAPVKDTHSKETHSKEGSQKKPAFQELFVLNVVAEDGKPYRGADLLQVLLGCDLRYGRMKIFHRHEQANGAGAEQFSVANLVEPGNFELDGIENFSTPGVVFFMELPGPENTLKAFEAMLETANCLVSNLGGEMRDQSHSVATKQTLEHYKQRIRDFERRQMTLV</sequence>
<dbReference type="PANTHER" id="PTHR38685:SF1">
    <property type="entry name" value="CELL DIVISION PROTEIN ZIPA"/>
    <property type="match status" value="1"/>
</dbReference>
<keyword evidence="1 8" id="KW-1003">Cell membrane</keyword>
<dbReference type="PANTHER" id="PTHR38685">
    <property type="entry name" value="CELL DIVISION PROTEIN ZIPA"/>
    <property type="match status" value="1"/>
</dbReference>
<feature type="domain" description="ZipA C-terminal FtsZ-binding" evidence="11">
    <location>
        <begin position="215"/>
        <end position="345"/>
    </location>
</feature>
<dbReference type="InterPro" id="IPR036765">
    <property type="entry name" value="ZipA_FtsZ-bd_C_sf"/>
</dbReference>
<comment type="subunit">
    <text evidence="8">Interacts with FtsZ via their C-terminal domains.</text>
</comment>
<gene>
    <name evidence="8 12" type="primary">zipA</name>
    <name evidence="12" type="ORF">IB286_08415</name>
</gene>
<proteinExistence type="inferred from homology"/>
<dbReference type="SMART" id="SM00771">
    <property type="entry name" value="ZipA_C"/>
    <property type="match status" value="1"/>
</dbReference>
<comment type="subcellular location">
    <subcellularLocation>
        <location evidence="8">Cell inner membrane</location>
        <topology evidence="8">Single-pass type I membrane protein</topology>
    </subcellularLocation>
    <text evidence="8">Localizes to the Z ring in an FtsZ-dependent manner.</text>
</comment>
<dbReference type="GO" id="GO:0043093">
    <property type="term" value="P:FtsZ-dependent cytokinesis"/>
    <property type="evidence" value="ECO:0007669"/>
    <property type="project" value="UniProtKB-UniRule"/>
</dbReference>
<accession>A0A927C0J7</accession>
<evidence type="ECO:0000259" key="11">
    <source>
        <dbReference type="SMART" id="SM00771"/>
    </source>
</evidence>
<comment type="caution">
    <text evidence="12">The sequence shown here is derived from an EMBL/GenBank/DDBJ whole genome shotgun (WGS) entry which is preliminary data.</text>
</comment>
<dbReference type="InterPro" id="IPR011919">
    <property type="entry name" value="Cell_div_ZipA"/>
</dbReference>
<evidence type="ECO:0000256" key="7">
    <source>
        <dbReference type="ARBA" id="ARBA00023306"/>
    </source>
</evidence>
<comment type="similarity">
    <text evidence="8 9">Belongs to the ZipA family.</text>
</comment>
<feature type="transmembrane region" description="Helical" evidence="8">
    <location>
        <begin position="6"/>
        <end position="25"/>
    </location>
</feature>
<keyword evidence="4 8" id="KW-0812">Transmembrane</keyword>
<evidence type="ECO:0000256" key="5">
    <source>
        <dbReference type="ARBA" id="ARBA00022989"/>
    </source>
</evidence>
<evidence type="ECO:0000256" key="1">
    <source>
        <dbReference type="ARBA" id="ARBA00022475"/>
    </source>
</evidence>
<feature type="compositionally biased region" description="Basic and acidic residues" evidence="10">
    <location>
        <begin position="194"/>
        <end position="210"/>
    </location>
</feature>
<feature type="compositionally biased region" description="Basic and acidic residues" evidence="10">
    <location>
        <begin position="125"/>
        <end position="141"/>
    </location>
</feature>
<dbReference type="Proteomes" id="UP000610558">
    <property type="component" value="Unassembled WGS sequence"/>
</dbReference>
<dbReference type="Gene3D" id="3.30.1400.10">
    <property type="entry name" value="ZipA, C-terminal FtsZ-binding domain"/>
    <property type="match status" value="1"/>
</dbReference>
<evidence type="ECO:0000313" key="13">
    <source>
        <dbReference type="Proteomes" id="UP000610558"/>
    </source>
</evidence>
<evidence type="ECO:0000256" key="9">
    <source>
        <dbReference type="RuleBase" id="RU003612"/>
    </source>
</evidence>
<reference evidence="12" key="1">
    <citation type="submission" date="2020-09" db="EMBL/GenBank/DDBJ databases">
        <authorList>
            <person name="Yoon J.-W."/>
        </authorList>
    </citation>
    <scope>NUCLEOTIDE SEQUENCE</scope>
    <source>
        <strain evidence="12">KMU-158</strain>
    </source>
</reference>
<organism evidence="12 13">
    <name type="scientific">Spongiibacter pelagi</name>
    <dbReference type="NCBI Taxonomy" id="2760804"/>
    <lineage>
        <taxon>Bacteria</taxon>
        <taxon>Pseudomonadati</taxon>
        <taxon>Pseudomonadota</taxon>
        <taxon>Gammaproteobacteria</taxon>
        <taxon>Cellvibrionales</taxon>
        <taxon>Spongiibacteraceae</taxon>
        <taxon>Spongiibacter</taxon>
    </lineage>
</organism>
<evidence type="ECO:0000256" key="3">
    <source>
        <dbReference type="ARBA" id="ARBA00022618"/>
    </source>
</evidence>
<evidence type="ECO:0000256" key="2">
    <source>
        <dbReference type="ARBA" id="ARBA00022519"/>
    </source>
</evidence>
<dbReference type="GO" id="GO:0005886">
    <property type="term" value="C:plasma membrane"/>
    <property type="evidence" value="ECO:0007669"/>
    <property type="project" value="UniProtKB-SubCell"/>
</dbReference>
<keyword evidence="2 8" id="KW-0997">Cell inner membrane</keyword>
<dbReference type="GO" id="GO:0032153">
    <property type="term" value="C:cell division site"/>
    <property type="evidence" value="ECO:0007669"/>
    <property type="project" value="UniProtKB-UniRule"/>
</dbReference>
<name>A0A927C0J7_9GAMM</name>
<keyword evidence="5 8" id="KW-1133">Transmembrane helix</keyword>
<evidence type="ECO:0000256" key="10">
    <source>
        <dbReference type="SAM" id="MobiDB-lite"/>
    </source>
</evidence>
<evidence type="ECO:0000313" key="12">
    <source>
        <dbReference type="EMBL" id="MBD2859033.1"/>
    </source>
</evidence>
<protein>
    <recommendedName>
        <fullName evidence="8 9">Cell division protein ZipA</fullName>
    </recommendedName>
</protein>
<keyword evidence="3 8" id="KW-0132">Cell division</keyword>
<dbReference type="SUPFAM" id="SSF64383">
    <property type="entry name" value="Cell-division protein ZipA, C-terminal domain"/>
    <property type="match status" value="1"/>
</dbReference>
<evidence type="ECO:0000256" key="6">
    <source>
        <dbReference type="ARBA" id="ARBA00023136"/>
    </source>
</evidence>
<dbReference type="GO" id="GO:0000917">
    <property type="term" value="P:division septum assembly"/>
    <property type="evidence" value="ECO:0007669"/>
    <property type="project" value="TreeGrafter"/>
</dbReference>
<dbReference type="AlphaFoldDB" id="A0A927C0J7"/>
<dbReference type="NCBIfam" id="TIGR02205">
    <property type="entry name" value="septum_zipA"/>
    <property type="match status" value="1"/>
</dbReference>
<feature type="region of interest" description="Disordered" evidence="10">
    <location>
        <begin position="125"/>
        <end position="211"/>
    </location>
</feature>
<evidence type="ECO:0000256" key="4">
    <source>
        <dbReference type="ARBA" id="ARBA00022692"/>
    </source>
</evidence>
<dbReference type="Pfam" id="PF04354">
    <property type="entry name" value="ZipA_C"/>
    <property type="match status" value="1"/>
</dbReference>
<evidence type="ECO:0000256" key="8">
    <source>
        <dbReference type="HAMAP-Rule" id="MF_00509"/>
    </source>
</evidence>